<dbReference type="Pfam" id="PF00370">
    <property type="entry name" value="FGGY_N"/>
    <property type="match status" value="1"/>
</dbReference>
<evidence type="ECO:0000256" key="4">
    <source>
        <dbReference type="ARBA" id="ARBA00022777"/>
    </source>
</evidence>
<keyword evidence="2" id="KW-0859">Xylose metabolism</keyword>
<evidence type="ECO:0000259" key="5">
    <source>
        <dbReference type="Pfam" id="PF00370"/>
    </source>
</evidence>
<dbReference type="OrthoDB" id="9782710at2"/>
<dbReference type="InterPro" id="IPR050406">
    <property type="entry name" value="FGGY_Carb_Kinase"/>
</dbReference>
<reference evidence="6 7" key="1">
    <citation type="submission" date="2018-11" db="EMBL/GenBank/DDBJ databases">
        <title>Genomes From Bacteria Associated with the Canine Oral Cavity: a Test Case for Automated Genome-Based Taxonomic Assignment.</title>
        <authorList>
            <person name="Coil D.A."/>
            <person name="Jospin G."/>
            <person name="Darling A.E."/>
            <person name="Wallis C."/>
            <person name="Davis I.J."/>
            <person name="Harris S."/>
            <person name="Eisen J.A."/>
            <person name="Holcombe L.J."/>
            <person name="O'Flynn C."/>
        </authorList>
    </citation>
    <scope>NUCLEOTIDE SEQUENCE [LARGE SCALE GENOMIC DNA]</scope>
    <source>
        <strain evidence="6 7">OH2822_COT-296</strain>
    </source>
</reference>
<keyword evidence="4 6" id="KW-0418">Kinase</keyword>
<dbReference type="Gene3D" id="3.30.420.40">
    <property type="match status" value="2"/>
</dbReference>
<feature type="domain" description="Carbohydrate kinase FGGY N-terminal" evidence="5">
    <location>
        <begin position="6"/>
        <end position="238"/>
    </location>
</feature>
<dbReference type="InterPro" id="IPR043129">
    <property type="entry name" value="ATPase_NBD"/>
</dbReference>
<sequence>MMSSLVAGLDLGSTCLKVVVEDDAGRLRTEARVPTPWRSAVAGGAELDAEALDAAVMQLFHRVARDLAPEERIAGVAVTGMGETGFVVREGRAHSPGIAWFDPRGDEEVASLPTMLRKEFPGRTGLPWGVQVTAAKIAWLRGHGWDPAGGQWSSLPEWVTTRLGCALRAEPSLIARTGLIDQDSGEPWPELLEWLGLDDAFVPPRLIAGSSFGTVTAAWVPDAFRDAAVTVAGHDHLVAASLSGLQPDTWYVSFGTAEVLLRLLPTPLDFEARTRLGAALINCVPHVIPGQTVLVAGVKTGLQLRRILQLCGIHDAAGREQLDRMVVALDDSPPLADAVMVTGARNDDGELRITVRSDEVTPAALFRAALAHGNDEIERLIAIVDRELPEATATTMSGGWTGMASVVRARATVLPNLTVSHHPQETASGAAACARRLIEPEDVTCTT</sequence>
<evidence type="ECO:0000313" key="6">
    <source>
        <dbReference type="EMBL" id="RRD49594.1"/>
    </source>
</evidence>
<organism evidence="6 7">
    <name type="scientific">Arachnia propionica</name>
    <dbReference type="NCBI Taxonomy" id="1750"/>
    <lineage>
        <taxon>Bacteria</taxon>
        <taxon>Bacillati</taxon>
        <taxon>Actinomycetota</taxon>
        <taxon>Actinomycetes</taxon>
        <taxon>Propionibacteriales</taxon>
        <taxon>Propionibacteriaceae</taxon>
        <taxon>Arachnia</taxon>
    </lineage>
</organism>
<dbReference type="PANTHER" id="PTHR43095">
    <property type="entry name" value="SUGAR KINASE"/>
    <property type="match status" value="1"/>
</dbReference>
<dbReference type="EMBL" id="RQYT01000014">
    <property type="protein sequence ID" value="RRD49594.1"/>
    <property type="molecule type" value="Genomic_DNA"/>
</dbReference>
<dbReference type="Proteomes" id="UP000280935">
    <property type="component" value="Unassembled WGS sequence"/>
</dbReference>
<proteinExistence type="inferred from homology"/>
<gene>
    <name evidence="6" type="ORF">EII35_07520</name>
</gene>
<dbReference type="GO" id="GO:0016301">
    <property type="term" value="F:kinase activity"/>
    <property type="evidence" value="ECO:0007669"/>
    <property type="project" value="UniProtKB-KW"/>
</dbReference>
<dbReference type="PANTHER" id="PTHR43095:SF5">
    <property type="entry name" value="XYLULOSE KINASE"/>
    <property type="match status" value="1"/>
</dbReference>
<comment type="similarity">
    <text evidence="1">Belongs to the FGGY kinase family.</text>
</comment>
<dbReference type="AlphaFoldDB" id="A0A3P1WSR6"/>
<evidence type="ECO:0000256" key="3">
    <source>
        <dbReference type="ARBA" id="ARBA00022679"/>
    </source>
</evidence>
<evidence type="ECO:0000256" key="2">
    <source>
        <dbReference type="ARBA" id="ARBA00022629"/>
    </source>
</evidence>
<dbReference type="InterPro" id="IPR018484">
    <property type="entry name" value="FGGY_N"/>
</dbReference>
<evidence type="ECO:0000256" key="1">
    <source>
        <dbReference type="ARBA" id="ARBA00009156"/>
    </source>
</evidence>
<keyword evidence="2" id="KW-0119">Carbohydrate metabolism</keyword>
<dbReference type="SUPFAM" id="SSF53067">
    <property type="entry name" value="Actin-like ATPase domain"/>
    <property type="match status" value="1"/>
</dbReference>
<comment type="caution">
    <text evidence="6">The sequence shown here is derived from an EMBL/GenBank/DDBJ whole genome shotgun (WGS) entry which is preliminary data.</text>
</comment>
<dbReference type="GO" id="GO:0042732">
    <property type="term" value="P:D-xylose metabolic process"/>
    <property type="evidence" value="ECO:0007669"/>
    <property type="project" value="UniProtKB-KW"/>
</dbReference>
<protein>
    <submittedName>
        <fullName evidence="6">Carbohydrate kinase</fullName>
    </submittedName>
</protein>
<evidence type="ECO:0000313" key="7">
    <source>
        <dbReference type="Proteomes" id="UP000280935"/>
    </source>
</evidence>
<keyword evidence="3" id="KW-0808">Transferase</keyword>
<name>A0A3P1WSR6_9ACTN</name>
<accession>A0A3P1WSR6</accession>